<comment type="caution">
    <text evidence="1">The sequence shown here is derived from an EMBL/GenBank/DDBJ whole genome shotgun (WGS) entry which is preliminary data.</text>
</comment>
<evidence type="ECO:0000313" key="1">
    <source>
        <dbReference type="EMBL" id="RNI31032.1"/>
    </source>
</evidence>
<gene>
    <name evidence="1" type="ORF">EFB08_00370</name>
</gene>
<name>A0A3M9MZP4_9BACT</name>
<sequence length="77" mass="8630">MIVDKSDGINTYVMPTVGVKTAKKMGSMQIKGSALLFFHDLILSLKRAWMETVEAEPAAICAEKRAEVRCFGQKYYL</sequence>
<dbReference type="EMBL" id="RJJD01000001">
    <property type="protein sequence ID" value="RNI31032.1"/>
    <property type="molecule type" value="Genomic_DNA"/>
</dbReference>
<accession>A0A3M9MZP4</accession>
<evidence type="ECO:0000313" key="2">
    <source>
        <dbReference type="Proteomes" id="UP000272117"/>
    </source>
</evidence>
<dbReference type="AlphaFoldDB" id="A0A3M9MZP4"/>
<organism evidence="1 2">
    <name type="scientific">Rufibacter latericius</name>
    <dbReference type="NCBI Taxonomy" id="2487040"/>
    <lineage>
        <taxon>Bacteria</taxon>
        <taxon>Pseudomonadati</taxon>
        <taxon>Bacteroidota</taxon>
        <taxon>Cytophagia</taxon>
        <taxon>Cytophagales</taxon>
        <taxon>Hymenobacteraceae</taxon>
        <taxon>Rufibacter</taxon>
    </lineage>
</organism>
<keyword evidence="2" id="KW-1185">Reference proteome</keyword>
<dbReference type="Proteomes" id="UP000272117">
    <property type="component" value="Unassembled WGS sequence"/>
</dbReference>
<proteinExistence type="predicted"/>
<reference evidence="1 2" key="1">
    <citation type="submission" date="2018-11" db="EMBL/GenBank/DDBJ databases">
        <title>Rufibacter latericius sp. nov., isolated from water in Baiyang Lake.</title>
        <authorList>
            <person name="Yang Y."/>
        </authorList>
    </citation>
    <scope>NUCLEOTIDE SEQUENCE [LARGE SCALE GENOMIC DNA]</scope>
    <source>
        <strain evidence="1 2">R-22-1c-1</strain>
    </source>
</reference>
<protein>
    <submittedName>
        <fullName evidence="1">Uncharacterized protein</fullName>
    </submittedName>
</protein>